<evidence type="ECO:0000313" key="2">
    <source>
        <dbReference type="EMBL" id="KAG9444935.1"/>
    </source>
</evidence>
<protein>
    <recommendedName>
        <fullName evidence="4">Integrase zinc-binding domain-containing protein</fullName>
    </recommendedName>
</protein>
<dbReference type="EMBL" id="JAINDJ010000006">
    <property type="protein sequence ID" value="KAG9444935.1"/>
    <property type="molecule type" value="Genomic_DNA"/>
</dbReference>
<organism evidence="2 3">
    <name type="scientific">Aristolochia fimbriata</name>
    <name type="common">White veined hardy Dutchman's pipe vine</name>
    <dbReference type="NCBI Taxonomy" id="158543"/>
    <lineage>
        <taxon>Eukaryota</taxon>
        <taxon>Viridiplantae</taxon>
        <taxon>Streptophyta</taxon>
        <taxon>Embryophyta</taxon>
        <taxon>Tracheophyta</taxon>
        <taxon>Spermatophyta</taxon>
        <taxon>Magnoliopsida</taxon>
        <taxon>Magnoliidae</taxon>
        <taxon>Piperales</taxon>
        <taxon>Aristolochiaceae</taxon>
        <taxon>Aristolochia</taxon>
    </lineage>
</organism>
<gene>
    <name evidence="2" type="ORF">H6P81_016275</name>
</gene>
<evidence type="ECO:0000256" key="1">
    <source>
        <dbReference type="SAM" id="MobiDB-lite"/>
    </source>
</evidence>
<keyword evidence="3" id="KW-1185">Reference proteome</keyword>
<comment type="caution">
    <text evidence="2">The sequence shown here is derived from an EMBL/GenBank/DDBJ whole genome shotgun (WGS) entry which is preliminary data.</text>
</comment>
<dbReference type="AlphaFoldDB" id="A0AAV7E7T0"/>
<accession>A0AAV7E7T0</accession>
<name>A0AAV7E7T0_ARIFI</name>
<evidence type="ECO:0008006" key="4">
    <source>
        <dbReference type="Google" id="ProtNLM"/>
    </source>
</evidence>
<evidence type="ECO:0000313" key="3">
    <source>
        <dbReference type="Proteomes" id="UP000825729"/>
    </source>
</evidence>
<dbReference type="Proteomes" id="UP000825729">
    <property type="component" value="Unassembled WGS sequence"/>
</dbReference>
<reference evidence="2 3" key="1">
    <citation type="submission" date="2021-07" db="EMBL/GenBank/DDBJ databases">
        <title>The Aristolochia fimbriata genome: insights into angiosperm evolution, floral development and chemical biosynthesis.</title>
        <authorList>
            <person name="Jiao Y."/>
        </authorList>
    </citation>
    <scope>NUCLEOTIDE SEQUENCE [LARGE SCALE GENOMIC DNA]</scope>
    <source>
        <strain evidence="2">IBCAS-2021</strain>
        <tissue evidence="2">Leaf</tissue>
    </source>
</reference>
<feature type="region of interest" description="Disordered" evidence="1">
    <location>
        <begin position="1"/>
        <end position="36"/>
    </location>
</feature>
<sequence>MGSSSGPSSNRKGSGREDGTRGRIPPPISTHESEATDWSAPISNFLRQGTLSADLRERVHIRRTALRYVFVNEEGRQVLKETHAGICGVHRAGPKLHMKVKRLGYHWPSMLRDAIELA</sequence>
<feature type="compositionally biased region" description="Low complexity" evidence="1">
    <location>
        <begin position="1"/>
        <end position="12"/>
    </location>
</feature>
<proteinExistence type="predicted"/>